<dbReference type="GO" id="GO:0005763">
    <property type="term" value="C:mitochondrial small ribosomal subunit"/>
    <property type="evidence" value="ECO:0007669"/>
    <property type="project" value="TreeGrafter"/>
</dbReference>
<dbReference type="PANTHER" id="PTHR19836">
    <property type="entry name" value="30S RIBOSOMAL PROTEIN S14"/>
    <property type="match status" value="1"/>
</dbReference>
<feature type="compositionally biased region" description="Basic residues" evidence="4">
    <location>
        <begin position="1"/>
        <end position="14"/>
    </location>
</feature>
<dbReference type="GO" id="GO:0006412">
    <property type="term" value="P:translation"/>
    <property type="evidence" value="ECO:0007669"/>
    <property type="project" value="InterPro"/>
</dbReference>
<sequence>MRKHIKKDLNRRRRSGTETTTSPPKFESKRIAFKVIQNRPPGVENKQFWASTQLSKLPANASHTRIRNHCVLTGRSRGITHNYFKISRIMLRELAAGGLLPGIKKASW</sequence>
<dbReference type="AlphaFoldDB" id="A0A455REN0"/>
<dbReference type="Pfam" id="PF00253">
    <property type="entry name" value="Ribosomal_S14"/>
    <property type="match status" value="1"/>
</dbReference>
<feature type="region of interest" description="Disordered" evidence="4">
    <location>
        <begin position="1"/>
        <end position="29"/>
    </location>
</feature>
<accession>A0A455REN0</accession>
<keyword evidence="2 5" id="KW-0689">Ribosomal protein</keyword>
<evidence type="ECO:0000256" key="2">
    <source>
        <dbReference type="ARBA" id="ARBA00022980"/>
    </source>
</evidence>
<dbReference type="GO" id="GO:0003735">
    <property type="term" value="F:structural constituent of ribosome"/>
    <property type="evidence" value="ECO:0007669"/>
    <property type="project" value="InterPro"/>
</dbReference>
<comment type="similarity">
    <text evidence="1">Belongs to the universal ribosomal protein uS14 family.</text>
</comment>
<protein>
    <submittedName>
        <fullName evidence="5">30S ribosomal protein S14</fullName>
    </submittedName>
</protein>
<dbReference type="PANTHER" id="PTHR19836:SF19">
    <property type="entry name" value="SMALL RIBOSOMAL SUBUNIT PROTEIN US14M"/>
    <property type="match status" value="1"/>
</dbReference>
<name>A0A455REN0_9EUKA</name>
<dbReference type="InterPro" id="IPR001209">
    <property type="entry name" value="Ribosomal_uS14"/>
</dbReference>
<keyword evidence="3" id="KW-0687">Ribonucleoprotein</keyword>
<gene>
    <name evidence="5" type="primary">rps14</name>
</gene>
<dbReference type="Gene3D" id="1.10.287.1480">
    <property type="match status" value="1"/>
</dbReference>
<dbReference type="SUPFAM" id="SSF57716">
    <property type="entry name" value="Glucocorticoid receptor-like (DNA-binding domain)"/>
    <property type="match status" value="1"/>
</dbReference>
<dbReference type="NCBIfam" id="NF006477">
    <property type="entry name" value="PRK08881.1"/>
    <property type="match status" value="1"/>
</dbReference>
<evidence type="ECO:0000256" key="3">
    <source>
        <dbReference type="ARBA" id="ARBA00023274"/>
    </source>
</evidence>
<evidence type="ECO:0000313" key="5">
    <source>
        <dbReference type="EMBL" id="BBH42957.1"/>
    </source>
</evidence>
<proteinExistence type="inferred from homology"/>
<reference evidence="5" key="1">
    <citation type="journal article" date="2019" name="Sci. Rep.">
        <title>Horizontally-acquired genetic elements in the mitochondrial genome of a centrohelid Marophrys sp. SRT127.</title>
        <authorList>
            <person name="Nishimura Y."/>
            <person name="Shiratori T."/>
            <person name="Ishida K."/>
            <person name="Hashimoto T."/>
            <person name="Ohkuma M."/>
            <person name="Inagaki Y."/>
        </authorList>
    </citation>
    <scope>NUCLEOTIDE SEQUENCE</scope>
    <source>
        <strain evidence="5">SRT127</strain>
    </source>
</reference>
<evidence type="ECO:0000256" key="4">
    <source>
        <dbReference type="SAM" id="MobiDB-lite"/>
    </source>
</evidence>
<evidence type="ECO:0000256" key="1">
    <source>
        <dbReference type="ARBA" id="ARBA00009083"/>
    </source>
</evidence>
<dbReference type="EMBL" id="AP019310">
    <property type="protein sequence ID" value="BBH42957.1"/>
    <property type="molecule type" value="Genomic_DNA"/>
</dbReference>
<keyword evidence="5" id="KW-0496">Mitochondrion</keyword>
<geneLocation type="mitochondrion" evidence="5"/>
<organism evidence="5">
    <name type="scientific">Marophrys sp. SRT127</name>
    <dbReference type="NCBI Taxonomy" id="2488311"/>
    <lineage>
        <taxon>Eukaryota</taxon>
        <taxon>Haptista</taxon>
        <taxon>Centroplasthelida</taxon>
        <taxon>Panacanthocystida</taxon>
        <taxon>Acanthocystida</taxon>
        <taxon>Marophrys</taxon>
    </lineage>
</organism>